<evidence type="ECO:0000256" key="4">
    <source>
        <dbReference type="ARBA" id="ARBA00022475"/>
    </source>
</evidence>
<dbReference type="GO" id="GO:0005886">
    <property type="term" value="C:plasma membrane"/>
    <property type="evidence" value="ECO:0007669"/>
    <property type="project" value="UniProtKB-SubCell"/>
</dbReference>
<gene>
    <name evidence="11" type="ORF">KP509_08G043500</name>
</gene>
<feature type="compositionally biased region" description="Basic and acidic residues" evidence="9">
    <location>
        <begin position="1"/>
        <end position="11"/>
    </location>
</feature>
<dbReference type="Pfam" id="PF04535">
    <property type="entry name" value="CASP_dom"/>
    <property type="match status" value="1"/>
</dbReference>
<comment type="similarity">
    <text evidence="2 8">Belongs to the Casparian strip membrane proteins (CASP) family.</text>
</comment>
<keyword evidence="4 8" id="KW-1003">Cell membrane</keyword>
<evidence type="ECO:0000256" key="9">
    <source>
        <dbReference type="SAM" id="MobiDB-lite"/>
    </source>
</evidence>
<evidence type="ECO:0000259" key="10">
    <source>
        <dbReference type="Pfam" id="PF04535"/>
    </source>
</evidence>
<protein>
    <recommendedName>
        <fullName evidence="8">CASP-like protein</fullName>
    </recommendedName>
</protein>
<evidence type="ECO:0000256" key="3">
    <source>
        <dbReference type="ARBA" id="ARBA00011489"/>
    </source>
</evidence>
<feature type="domain" description="Casparian strip membrane protein" evidence="10">
    <location>
        <begin position="62"/>
        <end position="207"/>
    </location>
</feature>
<dbReference type="Proteomes" id="UP000825935">
    <property type="component" value="Chromosome 8"/>
</dbReference>
<comment type="subunit">
    <text evidence="3 8">Homodimer and heterodimers.</text>
</comment>
<comment type="caution">
    <text evidence="11">The sequence shown here is derived from an EMBL/GenBank/DDBJ whole genome shotgun (WGS) entry which is preliminary data.</text>
</comment>
<keyword evidence="7 8" id="KW-0472">Membrane</keyword>
<dbReference type="EMBL" id="CM035413">
    <property type="protein sequence ID" value="KAH7431339.1"/>
    <property type="molecule type" value="Genomic_DNA"/>
</dbReference>
<dbReference type="InterPro" id="IPR006702">
    <property type="entry name" value="CASP_dom"/>
</dbReference>
<dbReference type="PANTHER" id="PTHR33573:SF56">
    <property type="entry name" value="CASP-LIKE PROTEIN 4C1"/>
    <property type="match status" value="1"/>
</dbReference>
<evidence type="ECO:0000313" key="11">
    <source>
        <dbReference type="EMBL" id="KAH7431339.1"/>
    </source>
</evidence>
<feature type="transmembrane region" description="Helical" evidence="8">
    <location>
        <begin position="200"/>
        <end position="220"/>
    </location>
</feature>
<comment type="caution">
    <text evidence="8">Lacks conserved residue(s) required for the propagation of feature annotation.</text>
</comment>
<dbReference type="OMA" id="FRVACFI"/>
<dbReference type="OrthoDB" id="1907587at2759"/>
<reference evidence="11" key="1">
    <citation type="submission" date="2021-08" db="EMBL/GenBank/DDBJ databases">
        <title>WGS assembly of Ceratopteris richardii.</title>
        <authorList>
            <person name="Marchant D.B."/>
            <person name="Chen G."/>
            <person name="Jenkins J."/>
            <person name="Shu S."/>
            <person name="Leebens-Mack J."/>
            <person name="Grimwood J."/>
            <person name="Schmutz J."/>
            <person name="Soltis P."/>
            <person name="Soltis D."/>
            <person name="Chen Z.-H."/>
        </authorList>
    </citation>
    <scope>NUCLEOTIDE SEQUENCE</scope>
    <source>
        <strain evidence="11">Whitten #5841</strain>
        <tissue evidence="11">Leaf</tissue>
    </source>
</reference>
<evidence type="ECO:0000313" key="12">
    <source>
        <dbReference type="Proteomes" id="UP000825935"/>
    </source>
</evidence>
<feature type="transmembrane region" description="Helical" evidence="8">
    <location>
        <begin position="62"/>
        <end position="86"/>
    </location>
</feature>
<dbReference type="NCBIfam" id="TIGR01569">
    <property type="entry name" value="A_tha_TIGR01569"/>
    <property type="match status" value="1"/>
</dbReference>
<keyword evidence="6 8" id="KW-1133">Transmembrane helix</keyword>
<sequence length="227" mass="24534">MGSSELADRGRAPFTPEHSSPAAVAAPAGPVEGGNGKVVHYYGRGFGDAPNDVSAGRLSTRAASALLVMRFLSMAFSLASLLVMVTNKSTHLRPHSVKWTDVEAYRYVLAADAIVCLYSFAEIGLGFWNMIRGRMLMPETMAHWFDFGHDQGFAYLIFSACSAGTAVARNLRKKNILILGIYACDKADSFCQRAEISIGLGYGAFVFIALSSLITGYRLAKWLMSAS</sequence>
<evidence type="ECO:0000256" key="1">
    <source>
        <dbReference type="ARBA" id="ARBA00004651"/>
    </source>
</evidence>
<organism evidence="11 12">
    <name type="scientific">Ceratopteris richardii</name>
    <name type="common">Triangle waterfern</name>
    <dbReference type="NCBI Taxonomy" id="49495"/>
    <lineage>
        <taxon>Eukaryota</taxon>
        <taxon>Viridiplantae</taxon>
        <taxon>Streptophyta</taxon>
        <taxon>Embryophyta</taxon>
        <taxon>Tracheophyta</taxon>
        <taxon>Polypodiopsida</taxon>
        <taxon>Polypodiidae</taxon>
        <taxon>Polypodiales</taxon>
        <taxon>Pteridineae</taxon>
        <taxon>Pteridaceae</taxon>
        <taxon>Parkerioideae</taxon>
        <taxon>Ceratopteris</taxon>
    </lineage>
</organism>
<dbReference type="InterPro" id="IPR006459">
    <property type="entry name" value="CASP/CASPL"/>
</dbReference>
<accession>A0A8T2UFW9</accession>
<keyword evidence="12" id="KW-1185">Reference proteome</keyword>
<evidence type="ECO:0000256" key="8">
    <source>
        <dbReference type="RuleBase" id="RU361233"/>
    </source>
</evidence>
<evidence type="ECO:0000256" key="6">
    <source>
        <dbReference type="ARBA" id="ARBA00022989"/>
    </source>
</evidence>
<feature type="region of interest" description="Disordered" evidence="9">
    <location>
        <begin position="1"/>
        <end position="29"/>
    </location>
</feature>
<evidence type="ECO:0000256" key="2">
    <source>
        <dbReference type="ARBA" id="ARBA00007651"/>
    </source>
</evidence>
<feature type="transmembrane region" description="Helical" evidence="8">
    <location>
        <begin position="107"/>
        <end position="131"/>
    </location>
</feature>
<dbReference type="AlphaFoldDB" id="A0A8T2UFW9"/>
<dbReference type="PANTHER" id="PTHR33573">
    <property type="entry name" value="CASP-LIKE PROTEIN 4A4"/>
    <property type="match status" value="1"/>
</dbReference>
<keyword evidence="5 8" id="KW-0812">Transmembrane</keyword>
<evidence type="ECO:0000256" key="7">
    <source>
        <dbReference type="ARBA" id="ARBA00023136"/>
    </source>
</evidence>
<proteinExistence type="inferred from homology"/>
<comment type="subcellular location">
    <subcellularLocation>
        <location evidence="1 8">Cell membrane</location>
        <topology evidence="1 8">Multi-pass membrane protein</topology>
    </subcellularLocation>
</comment>
<evidence type="ECO:0000256" key="5">
    <source>
        <dbReference type="ARBA" id="ARBA00022692"/>
    </source>
</evidence>
<name>A0A8T2UFW9_CERRI</name>